<dbReference type="EMBL" id="CACRXK020014528">
    <property type="protein sequence ID" value="CAB4026985.1"/>
    <property type="molecule type" value="Genomic_DNA"/>
</dbReference>
<dbReference type="InterPro" id="IPR001584">
    <property type="entry name" value="Integrase_cat-core"/>
</dbReference>
<dbReference type="Gene3D" id="3.30.420.10">
    <property type="entry name" value="Ribonuclease H-like superfamily/Ribonuclease H"/>
    <property type="match status" value="1"/>
</dbReference>
<dbReference type="AlphaFoldDB" id="A0A7D9L6Y5"/>
<dbReference type="InterPro" id="IPR000477">
    <property type="entry name" value="RT_dom"/>
</dbReference>
<feature type="region of interest" description="Disordered" evidence="1">
    <location>
        <begin position="545"/>
        <end position="564"/>
    </location>
</feature>
<dbReference type="PANTHER" id="PTHR33064:SF37">
    <property type="entry name" value="RIBONUCLEASE H"/>
    <property type="match status" value="1"/>
</dbReference>
<dbReference type="GO" id="GO:0003676">
    <property type="term" value="F:nucleic acid binding"/>
    <property type="evidence" value="ECO:0007669"/>
    <property type="project" value="InterPro"/>
</dbReference>
<keyword evidence="3" id="KW-1185">Reference proteome</keyword>
<dbReference type="InterPro" id="IPR043128">
    <property type="entry name" value="Rev_trsase/Diguanyl_cyclase"/>
</dbReference>
<feature type="region of interest" description="Disordered" evidence="1">
    <location>
        <begin position="629"/>
        <end position="691"/>
    </location>
</feature>
<dbReference type="InterPro" id="IPR036397">
    <property type="entry name" value="RNaseH_sf"/>
</dbReference>
<feature type="compositionally biased region" description="Polar residues" evidence="1">
    <location>
        <begin position="654"/>
        <end position="678"/>
    </location>
</feature>
<dbReference type="Pfam" id="PF00078">
    <property type="entry name" value="RVT_1"/>
    <property type="match status" value="1"/>
</dbReference>
<dbReference type="Gene3D" id="3.30.70.270">
    <property type="match status" value="1"/>
</dbReference>
<dbReference type="SUPFAM" id="SSF56672">
    <property type="entry name" value="DNA/RNA polymerases"/>
    <property type="match status" value="1"/>
</dbReference>
<dbReference type="InterPro" id="IPR012337">
    <property type="entry name" value="RNaseH-like_sf"/>
</dbReference>
<gene>
    <name evidence="2" type="ORF">PACLA_8A078590</name>
</gene>
<evidence type="ECO:0000256" key="1">
    <source>
        <dbReference type="SAM" id="MobiDB-lite"/>
    </source>
</evidence>
<comment type="caution">
    <text evidence="2">The sequence shown here is derived from an EMBL/GenBank/DDBJ whole genome shotgun (WGS) entry which is preliminary data.</text>
</comment>
<dbReference type="Gene3D" id="3.10.10.10">
    <property type="entry name" value="HIV Type 1 Reverse Transcriptase, subunit A, domain 1"/>
    <property type="match status" value="1"/>
</dbReference>
<organism evidence="2 3">
    <name type="scientific">Paramuricea clavata</name>
    <name type="common">Red gorgonian</name>
    <name type="synonym">Violescent sea-whip</name>
    <dbReference type="NCBI Taxonomy" id="317549"/>
    <lineage>
        <taxon>Eukaryota</taxon>
        <taxon>Metazoa</taxon>
        <taxon>Cnidaria</taxon>
        <taxon>Anthozoa</taxon>
        <taxon>Octocorallia</taxon>
        <taxon>Malacalcyonacea</taxon>
        <taxon>Plexauridae</taxon>
        <taxon>Paramuricea</taxon>
    </lineage>
</organism>
<accession>A0A7D9L6Y5</accession>
<reference evidence="2" key="1">
    <citation type="submission" date="2020-04" db="EMBL/GenBank/DDBJ databases">
        <authorList>
            <person name="Alioto T."/>
            <person name="Alioto T."/>
            <person name="Gomez Garrido J."/>
        </authorList>
    </citation>
    <scope>NUCLEOTIDE SEQUENCE</scope>
    <source>
        <strain evidence="2">A484AB</strain>
    </source>
</reference>
<dbReference type="InterPro" id="IPR043502">
    <property type="entry name" value="DNA/RNA_pol_sf"/>
</dbReference>
<dbReference type="PANTHER" id="PTHR33064">
    <property type="entry name" value="POL PROTEIN"/>
    <property type="match status" value="1"/>
</dbReference>
<protein>
    <submittedName>
        <fullName evidence="2">Retrovirus-related Pol poly from transposon opus</fullName>
    </submittedName>
</protein>
<evidence type="ECO:0000313" key="2">
    <source>
        <dbReference type="EMBL" id="CAB4026985.1"/>
    </source>
</evidence>
<name>A0A7D9L6Y5_PARCT</name>
<dbReference type="Proteomes" id="UP001152795">
    <property type="component" value="Unassembled WGS sequence"/>
</dbReference>
<dbReference type="PROSITE" id="PS50994">
    <property type="entry name" value="INTEGRASE"/>
    <property type="match status" value="1"/>
</dbReference>
<dbReference type="InterPro" id="IPR051320">
    <property type="entry name" value="Viral_Replic_Matur_Polypro"/>
</dbReference>
<dbReference type="OrthoDB" id="6141573at2759"/>
<sequence>MTMHVFDKNISGYNGAAGPFEAVVNMGSAQPPQRKGRFSQYAPNKLVELQHKFDELESLDIFQPSENLDITVEYFNPSFLIKKPSGAHRLVTAFADVGRYSKPQPSLLPDVDSTLRTIAKWKYIVSDLTNAFYQMPLAKGSMKYCGVVTPFRGVRVYTRSAMGMPGSETALKELMCRILGDCLEDGIAAKLANDLYCGADSPEELLINWKRILDALQKCNIKLSSSKTIICPRSTTILGWIWTQGCLSASTHRIATMSSCLPPDTNVKRYLNPLSIAKDGLLVVRRTDPLSPSPELIVVPRSVLDGLVTALHIKVDHPSKHQLQLVMRRNCNFFALDMPAAIARVSDTCHTCASLKKLPPQVVQHSTEEPPKVVGVSFAADVLKWCKQTIIVVRETTTSFTATFIIHDEKATTLRDALTKLCSELHPLEGPPAIIRVDPAPGFVALRTDLTLKRLGLSLEIGRVKNTNKNSVAEKAIAELEEEILRQAPNGGPITTVTLAIATSRLNSRLRREGLSARELWTQRDQFTHDQLPICDRKVIQEQHLQRKQNHPYSEKSKNRNRNAFASPTINVGDLVYLVAERDKTQPRSRYLVISVEDPWCVIKKFSGNQLRATSYKVKTTDCLIVPNRSISSTPYPRRDRDSSDEEVCEECPYQTSNVPPTLTTPADNSISPTTTQRPQRKRQSPDYYGY</sequence>
<dbReference type="GO" id="GO:0015074">
    <property type="term" value="P:DNA integration"/>
    <property type="evidence" value="ECO:0007669"/>
    <property type="project" value="InterPro"/>
</dbReference>
<dbReference type="SUPFAM" id="SSF53098">
    <property type="entry name" value="Ribonuclease H-like"/>
    <property type="match status" value="1"/>
</dbReference>
<evidence type="ECO:0000313" key="3">
    <source>
        <dbReference type="Proteomes" id="UP001152795"/>
    </source>
</evidence>
<proteinExistence type="predicted"/>